<evidence type="ECO:0000256" key="6">
    <source>
        <dbReference type="ARBA" id="ARBA00023242"/>
    </source>
</evidence>
<evidence type="ECO:0000313" key="10">
    <source>
        <dbReference type="EMBL" id="CAF9932062.1"/>
    </source>
</evidence>
<dbReference type="SUPFAM" id="SSF52540">
    <property type="entry name" value="P-loop containing nucleoside triphosphate hydrolases"/>
    <property type="match status" value="1"/>
</dbReference>
<keyword evidence="6" id="KW-0539">Nucleus</keyword>
<feature type="compositionally biased region" description="Polar residues" evidence="8">
    <location>
        <begin position="32"/>
        <end position="49"/>
    </location>
</feature>
<dbReference type="GO" id="GO:0005524">
    <property type="term" value="F:ATP binding"/>
    <property type="evidence" value="ECO:0007669"/>
    <property type="project" value="UniProtKB-KW"/>
</dbReference>
<evidence type="ECO:0000256" key="2">
    <source>
        <dbReference type="ARBA" id="ARBA00006168"/>
    </source>
</evidence>
<evidence type="ECO:0000256" key="5">
    <source>
        <dbReference type="ARBA" id="ARBA00022840"/>
    </source>
</evidence>
<keyword evidence="4" id="KW-0227">DNA damage</keyword>
<dbReference type="GO" id="GO:0000077">
    <property type="term" value="P:DNA damage checkpoint signaling"/>
    <property type="evidence" value="ECO:0007669"/>
    <property type="project" value="TreeGrafter"/>
</dbReference>
<protein>
    <submittedName>
        <fullName evidence="10">Cell cycle checkpoint protein rad17</fullName>
    </submittedName>
</protein>
<evidence type="ECO:0000256" key="4">
    <source>
        <dbReference type="ARBA" id="ARBA00022763"/>
    </source>
</evidence>
<name>A0A8H3IL49_9LECA</name>
<dbReference type="GO" id="GO:0003689">
    <property type="term" value="F:DNA clamp loader activity"/>
    <property type="evidence" value="ECO:0007669"/>
    <property type="project" value="TreeGrafter"/>
</dbReference>
<dbReference type="GO" id="GO:0006281">
    <property type="term" value="P:DNA repair"/>
    <property type="evidence" value="ECO:0007669"/>
    <property type="project" value="InterPro"/>
</dbReference>
<gene>
    <name evidence="10" type="primary">RAD17</name>
    <name evidence="10" type="ORF">ALECFALPRED_005153</name>
</gene>
<dbReference type="GO" id="GO:0003682">
    <property type="term" value="F:chromatin binding"/>
    <property type="evidence" value="ECO:0007669"/>
    <property type="project" value="TreeGrafter"/>
</dbReference>
<evidence type="ECO:0000256" key="8">
    <source>
        <dbReference type="SAM" id="MobiDB-lite"/>
    </source>
</evidence>
<feature type="region of interest" description="Disordered" evidence="8">
    <location>
        <begin position="1"/>
        <end position="61"/>
    </location>
</feature>
<dbReference type="Proteomes" id="UP000664203">
    <property type="component" value="Unassembled WGS sequence"/>
</dbReference>
<dbReference type="InterPro" id="IPR057927">
    <property type="entry name" value="RAD24-like_helical"/>
</dbReference>
<dbReference type="PANTHER" id="PTHR12172">
    <property type="entry name" value="CELL CYCLE CHECKPOINT PROTEIN RAD17"/>
    <property type="match status" value="1"/>
</dbReference>
<sequence length="885" mass="96526">MAPHAKRQKRLIVLSSDDEEPDAKTAPKLVSPRSQAELSRSSTGRSSIAPQPIPDTLPNDHAAKLKFTGKAQTSRPLSFFFSAGIQAQQPNGQKNPEAVAPDLEDQEDLIVDDFAVENVNDIRGTTISTTLDHRKKHPEPAYDNAAAPYRSSLQGGKQRFKIPEHAPNMGISPGISGSVKANSSTGDLRPWAEKYGPNNLEELMVHKKKVLDVRNWLENVLWGQDRKVCSSNPFAVVPSLIVSKRLLILKGPSGAGKTATISMLAKAMGVDVLEWKNPVGSEFPSEAYLSMSAHFEDFLGRSGKYDQLALAGIHRNILATPSSSIDVLNENTRKRIILIEEFPNTFLNTSSALRSFRSSVLQYLVYTTPSTGALLSKKQSDNPNVTPVVMIITETRPTTTTAASDSFTAHRLLGPELLSHAGVSTLEFNPIASSYLTKALDFVVQKEARQSGRRRVPGPAVLKKLGEVGDIRSAIGSLEFLCLRGEVGDDWGGRVALRAKKGANFSSALTKMETESLEMISQRESTLGLFHAVGKVVYNKRDDFTGGDAAREPPPQPPSHLSGHIRLRVPQVSADQLIGETGTDIATFIAALHENFMLSCEGSSFTDNFDGCIDALSDSDILDSPRGGRFGSSGDHGNHTFQGAASDTLRQDEMCFQVAVRGLLFALPDPVKRRTHPISGKKGGRSDTYRMLYPTSMRLSRQMEEVDGLVGQWTDRLRASAVPLGNPMGRHGRHFTRLPSRREMQPSKENAEHLSQPDQDGPAPFRTGLGCTKGELIVERLPYITKIEQRNAASTHLKELERITQFQGTTSPGNETSEDEDVREAAPFRDWTTDVPAEGNVTGPVPSASLQQGFRQAGKAASTLVLPVEVEVGQLYLSDDDIEDD</sequence>
<feature type="compositionally biased region" description="Basic residues" evidence="8">
    <location>
        <begin position="1"/>
        <end position="10"/>
    </location>
</feature>
<comment type="similarity">
    <text evidence="2">Belongs to the rad17/RAD24 family.</text>
</comment>
<keyword evidence="7" id="KW-0131">Cell cycle</keyword>
<dbReference type="Pfam" id="PF03215">
    <property type="entry name" value="Rad17"/>
    <property type="match status" value="1"/>
</dbReference>
<evidence type="ECO:0000313" key="11">
    <source>
        <dbReference type="Proteomes" id="UP000664203"/>
    </source>
</evidence>
<keyword evidence="11" id="KW-1185">Reference proteome</keyword>
<comment type="subcellular location">
    <subcellularLocation>
        <location evidence="1">Nucleus</location>
    </subcellularLocation>
</comment>
<dbReference type="EMBL" id="CAJPDR010000318">
    <property type="protein sequence ID" value="CAF9932062.1"/>
    <property type="molecule type" value="Genomic_DNA"/>
</dbReference>
<proteinExistence type="inferred from homology"/>
<keyword evidence="3" id="KW-0547">Nucleotide-binding</keyword>
<dbReference type="GO" id="GO:0005634">
    <property type="term" value="C:nucleus"/>
    <property type="evidence" value="ECO:0007669"/>
    <property type="project" value="UniProtKB-SubCell"/>
</dbReference>
<evidence type="ECO:0000259" key="9">
    <source>
        <dbReference type="Pfam" id="PF25812"/>
    </source>
</evidence>
<reference evidence="10" key="1">
    <citation type="submission" date="2021-03" db="EMBL/GenBank/DDBJ databases">
        <authorList>
            <person name="Tagirdzhanova G."/>
        </authorList>
    </citation>
    <scope>NUCLEOTIDE SEQUENCE</scope>
</reference>
<dbReference type="AlphaFoldDB" id="A0A8H3IL49"/>
<dbReference type="InterPro" id="IPR027417">
    <property type="entry name" value="P-loop_NTPase"/>
</dbReference>
<accession>A0A8H3IL49</accession>
<evidence type="ECO:0000256" key="7">
    <source>
        <dbReference type="ARBA" id="ARBA00023306"/>
    </source>
</evidence>
<feature type="region of interest" description="Disordered" evidence="8">
    <location>
        <begin position="737"/>
        <end position="766"/>
    </location>
</feature>
<organism evidence="10 11">
    <name type="scientific">Alectoria fallacina</name>
    <dbReference type="NCBI Taxonomy" id="1903189"/>
    <lineage>
        <taxon>Eukaryota</taxon>
        <taxon>Fungi</taxon>
        <taxon>Dikarya</taxon>
        <taxon>Ascomycota</taxon>
        <taxon>Pezizomycotina</taxon>
        <taxon>Lecanoromycetes</taxon>
        <taxon>OSLEUM clade</taxon>
        <taxon>Lecanoromycetidae</taxon>
        <taxon>Lecanorales</taxon>
        <taxon>Lecanorineae</taxon>
        <taxon>Parmeliaceae</taxon>
        <taxon>Alectoria</taxon>
    </lineage>
</organism>
<comment type="caution">
    <text evidence="10">The sequence shown here is derived from an EMBL/GenBank/DDBJ whole genome shotgun (WGS) entry which is preliminary data.</text>
</comment>
<dbReference type="OrthoDB" id="10265971at2759"/>
<dbReference type="GO" id="GO:0033314">
    <property type="term" value="P:mitotic DNA replication checkpoint signaling"/>
    <property type="evidence" value="ECO:0007669"/>
    <property type="project" value="TreeGrafter"/>
</dbReference>
<feature type="region of interest" description="Disordered" evidence="8">
    <location>
        <begin position="544"/>
        <end position="563"/>
    </location>
</feature>
<feature type="compositionally biased region" description="Basic and acidic residues" evidence="8">
    <location>
        <begin position="740"/>
        <end position="752"/>
    </location>
</feature>
<feature type="domain" description="Checkpoint protein RAD24-like helical bundle" evidence="9">
    <location>
        <begin position="524"/>
        <end position="625"/>
    </location>
</feature>
<keyword evidence="5" id="KW-0067">ATP-binding</keyword>
<evidence type="ECO:0000256" key="1">
    <source>
        <dbReference type="ARBA" id="ARBA00004123"/>
    </source>
</evidence>
<dbReference type="Gene3D" id="3.40.50.300">
    <property type="entry name" value="P-loop containing nucleotide triphosphate hydrolases"/>
    <property type="match status" value="1"/>
</dbReference>
<dbReference type="Pfam" id="PF25812">
    <property type="entry name" value="RAD24_helical"/>
    <property type="match status" value="1"/>
</dbReference>
<dbReference type="PANTHER" id="PTHR12172:SF0">
    <property type="entry name" value="CELL CYCLE CHECKPOINT PROTEIN RAD17"/>
    <property type="match status" value="1"/>
</dbReference>
<evidence type="ECO:0000256" key="3">
    <source>
        <dbReference type="ARBA" id="ARBA00022741"/>
    </source>
</evidence>
<dbReference type="InterPro" id="IPR004582">
    <property type="entry name" value="Checkpoint_prot_Rad17_Rad24"/>
</dbReference>